<dbReference type="Gene3D" id="2.60.120.260">
    <property type="entry name" value="Galactose-binding domain-like"/>
    <property type="match status" value="1"/>
</dbReference>
<evidence type="ECO:0000256" key="1">
    <source>
        <dbReference type="ARBA" id="ARBA00022801"/>
    </source>
</evidence>
<protein>
    <submittedName>
        <fullName evidence="3">CocE/NonD family hydrolase</fullName>
    </submittedName>
</protein>
<dbReference type="AlphaFoldDB" id="A0A3E3HXI5"/>
<dbReference type="GeneID" id="97989805"/>
<dbReference type="NCBIfam" id="TIGR00976">
    <property type="entry name" value="CocE_NonD"/>
    <property type="match status" value="1"/>
</dbReference>
<dbReference type="Pfam" id="PF20434">
    <property type="entry name" value="BD-FAE"/>
    <property type="match status" value="1"/>
</dbReference>
<sequence>MIQKPSFSRISKYIEANDQTKLAVDIYLPISEERVPLLLKAGYTSRRMAYEQEKDAVHRFLNAGYAVAFMDVRGSGASFGTNDGFFGLYDGKDIKKVCDTLAAEQWCSGKVGMYGGSNYGMSQELVLAEEPDSLYAAIPCDCSMDIYDQNYPNGVSYMTHGIAESPQVLLGDPVDEDPGPDYPMARAAAKMHMSNLPFLAQYLPNMYRDSIHPDLGYKPNLDIPVWEKMDRIRFGKAFVWHTGAWFDPGCTNKILTYKHWGGKLILGPWMHTGIYHECREYPGGTLDWVQEYIHFFDAYLKEKEDPYRHEPPVRYYTIEREGGQWHYEADFPVEGTMFSCLYLGKNGKTTLEPGENGRNKYMVRDDLSIYGGMGRMNRDNRQDMTAYDRKAVCFTSAPIPEQMEITGIPILHLYVTSNNKDGNFIACLEEVTPDGVSHYLSEGMIRASHAKTHTNTIYNSLGIPYHRGFKEDRVELKEDSPLKLSFHLEALSRIIGKGSRIRITLSCGGSGFEQPEDFCPEGAFVYFHYGKEFPSNLVLPIIKPEITVFHEKMRTLYIFRSAVYLKENDKFYEYPCRQVYPKGDNTLIYETSDFTVQKQVSGNFVEVWADLNGSTFYAREKLPRRYFFRKNQEYLPSLPEVPAWQGIAKRKELYIATVPLMKGVRGNPNLQIGKTMDLRVTLLYPEQGRENYPCIINIHGYGGHHHSFDPITEDLLNKGYVIASLDYRLSPPNIWPMPDDDVRACIRYIKAHNKELHLNSRRFGVIGGSMGGYLTAMLAACNGSPDMEGVVGGCLEENCRINAAVVYFGFTDYFHFAEDSAEIWPNQPEKILQSDGPFAPLGCMIGHSGEGKGLGDVKLHWNDSSYRELVKRTNDASPISKVTRNSAPTCFVHGIYECGIQVPMGQSVRMFKAMSEQGVKSFLLCNNNSMYGEDDEIKKAVIDFVCRRI</sequence>
<evidence type="ECO:0000313" key="4">
    <source>
        <dbReference type="Proteomes" id="UP000260812"/>
    </source>
</evidence>
<dbReference type="InterPro" id="IPR029058">
    <property type="entry name" value="AB_hydrolase_fold"/>
</dbReference>
<dbReference type="PANTHER" id="PTHR48081">
    <property type="entry name" value="AB HYDROLASE SUPERFAMILY PROTEIN C4A8.06C"/>
    <property type="match status" value="1"/>
</dbReference>
<organism evidence="3 4">
    <name type="scientific">Eisenbergiella massiliensis</name>
    <dbReference type="NCBI Taxonomy" id="1720294"/>
    <lineage>
        <taxon>Bacteria</taxon>
        <taxon>Bacillati</taxon>
        <taxon>Bacillota</taxon>
        <taxon>Clostridia</taxon>
        <taxon>Lachnospirales</taxon>
        <taxon>Lachnospiraceae</taxon>
        <taxon>Eisenbergiella</taxon>
    </lineage>
</organism>
<name>A0A3E3HXI5_9FIRM</name>
<keyword evidence="1 3" id="KW-0378">Hydrolase</keyword>
<dbReference type="PANTHER" id="PTHR48081:SF13">
    <property type="entry name" value="ALPHA_BETA HYDROLASE"/>
    <property type="match status" value="1"/>
</dbReference>
<accession>A0A3E3HXI5</accession>
<dbReference type="GO" id="GO:0008239">
    <property type="term" value="F:dipeptidyl-peptidase activity"/>
    <property type="evidence" value="ECO:0007669"/>
    <property type="project" value="InterPro"/>
</dbReference>
<dbReference type="Pfam" id="PF02129">
    <property type="entry name" value="Peptidase_S15"/>
    <property type="match status" value="1"/>
</dbReference>
<dbReference type="SUPFAM" id="SSF53474">
    <property type="entry name" value="alpha/beta-Hydrolases"/>
    <property type="match status" value="2"/>
</dbReference>
<comment type="caution">
    <text evidence="3">The sequence shown here is derived from an EMBL/GenBank/DDBJ whole genome shotgun (WGS) entry which is preliminary data.</text>
</comment>
<dbReference type="InterPro" id="IPR005674">
    <property type="entry name" value="CocE/Ser_esterase"/>
</dbReference>
<dbReference type="InterPro" id="IPR050300">
    <property type="entry name" value="GDXG_lipolytic_enzyme"/>
</dbReference>
<feature type="domain" description="Xaa-Pro dipeptidyl-peptidase C-terminal" evidence="2">
    <location>
        <begin position="293"/>
        <end position="538"/>
    </location>
</feature>
<dbReference type="InterPro" id="IPR013736">
    <property type="entry name" value="Xaa-Pro_dipept_C"/>
</dbReference>
<gene>
    <name evidence="3" type="ORF">DXC51_23850</name>
</gene>
<dbReference type="Gene3D" id="3.40.50.1820">
    <property type="entry name" value="alpha/beta hydrolase"/>
    <property type="match status" value="2"/>
</dbReference>
<dbReference type="SUPFAM" id="SSF49785">
    <property type="entry name" value="Galactose-binding domain-like"/>
    <property type="match status" value="1"/>
</dbReference>
<proteinExistence type="predicted"/>
<dbReference type="EMBL" id="QVLV01000024">
    <property type="protein sequence ID" value="RGE56527.1"/>
    <property type="molecule type" value="Genomic_DNA"/>
</dbReference>
<dbReference type="InterPro" id="IPR000383">
    <property type="entry name" value="Xaa-Pro-like_dom"/>
</dbReference>
<dbReference type="SMART" id="SM00939">
    <property type="entry name" value="PepX_C"/>
    <property type="match status" value="1"/>
</dbReference>
<dbReference type="RefSeq" id="WP_117545550.1">
    <property type="nucleotide sequence ID" value="NZ_JBKVLI010000002.1"/>
</dbReference>
<reference evidence="3" key="1">
    <citation type="submission" date="2018-08" db="EMBL/GenBank/DDBJ databases">
        <title>A genome reference for cultivated species of the human gut microbiota.</title>
        <authorList>
            <person name="Zou Y."/>
            <person name="Xue W."/>
            <person name="Luo G."/>
        </authorList>
    </citation>
    <scope>NUCLEOTIDE SEQUENCE [LARGE SCALE GENOMIC DNA]</scope>
    <source>
        <strain evidence="3">TF05-5AC</strain>
    </source>
</reference>
<dbReference type="InterPro" id="IPR008979">
    <property type="entry name" value="Galactose-bd-like_sf"/>
</dbReference>
<dbReference type="InterPro" id="IPR049492">
    <property type="entry name" value="BD-FAE-like_dom"/>
</dbReference>
<dbReference type="Gene3D" id="1.10.3020.10">
    <property type="entry name" value="alpha-amino acid ester hydrolase ( Helical cap domain)"/>
    <property type="match status" value="1"/>
</dbReference>
<dbReference type="Pfam" id="PF08530">
    <property type="entry name" value="PepX_C"/>
    <property type="match status" value="1"/>
</dbReference>
<evidence type="ECO:0000259" key="2">
    <source>
        <dbReference type="SMART" id="SM00939"/>
    </source>
</evidence>
<dbReference type="Proteomes" id="UP000260812">
    <property type="component" value="Unassembled WGS sequence"/>
</dbReference>
<keyword evidence="4" id="KW-1185">Reference proteome</keyword>
<evidence type="ECO:0000313" key="3">
    <source>
        <dbReference type="EMBL" id="RGE56527.1"/>
    </source>
</evidence>